<dbReference type="RefSeq" id="WP_094048843.1">
    <property type="nucleotide sequence ID" value="NZ_CP022535.1"/>
</dbReference>
<dbReference type="PANTHER" id="PTHR37300">
    <property type="entry name" value="UPF0291 PROTEIN CBO2609/CLC_2481"/>
    <property type="match status" value="1"/>
</dbReference>
<dbReference type="EMBL" id="CP022535">
    <property type="protein sequence ID" value="ASP28268.1"/>
    <property type="molecule type" value="Genomic_DNA"/>
</dbReference>
<dbReference type="InterPro" id="IPR009242">
    <property type="entry name" value="DUF896"/>
</dbReference>
<evidence type="ECO:0000313" key="2">
    <source>
        <dbReference type="EMBL" id="ASP28268.1"/>
    </source>
</evidence>
<dbReference type="KEGG" id="scou:SCORR_v1c04960"/>
<dbReference type="Pfam" id="PF05979">
    <property type="entry name" value="DUF896"/>
    <property type="match status" value="1"/>
</dbReference>
<keyword evidence="3" id="KW-1185">Reference proteome</keyword>
<dbReference type="Gene3D" id="1.10.287.540">
    <property type="entry name" value="Helix hairpin bin"/>
    <property type="match status" value="1"/>
</dbReference>
<keyword evidence="1" id="KW-0963">Cytoplasm</keyword>
<proteinExistence type="inferred from homology"/>
<dbReference type="AlphaFoldDB" id="A0A222EP37"/>
<dbReference type="OrthoDB" id="390105at2"/>
<dbReference type="SUPFAM" id="SSF158221">
    <property type="entry name" value="YnzC-like"/>
    <property type="match status" value="1"/>
</dbReference>
<evidence type="ECO:0000313" key="3">
    <source>
        <dbReference type="Proteomes" id="UP000203229"/>
    </source>
</evidence>
<dbReference type="Proteomes" id="UP000203229">
    <property type="component" value="Chromosome"/>
</dbReference>
<accession>A0A222EP37</accession>
<dbReference type="HAMAP" id="MF_01103">
    <property type="entry name" value="UPF0291"/>
    <property type="match status" value="1"/>
</dbReference>
<organism evidence="2 3">
    <name type="scientific">Spiroplasma corruscae</name>
    <dbReference type="NCBI Taxonomy" id="216934"/>
    <lineage>
        <taxon>Bacteria</taxon>
        <taxon>Bacillati</taxon>
        <taxon>Mycoplasmatota</taxon>
        <taxon>Mollicutes</taxon>
        <taxon>Entomoplasmatales</taxon>
        <taxon>Spiroplasmataceae</taxon>
        <taxon>Spiroplasma</taxon>
    </lineage>
</organism>
<sequence>MKMEEIIKKINEYAKLSKERELTDEELKDRDSLRQEYLKIFRGNFENQLKSIKIVDKDESKE</sequence>
<gene>
    <name evidence="2" type="ORF">SCORR_v1c04960</name>
</gene>
<dbReference type="PANTHER" id="PTHR37300:SF1">
    <property type="entry name" value="UPF0291 PROTEIN YNZC"/>
    <property type="match status" value="1"/>
</dbReference>
<protein>
    <submittedName>
        <fullName evidence="2">Uncharacterized protein</fullName>
    </submittedName>
</protein>
<evidence type="ECO:0000256" key="1">
    <source>
        <dbReference type="ARBA" id="ARBA00022490"/>
    </source>
</evidence>
<name>A0A222EP37_9MOLU</name>
<reference evidence="2 3" key="1">
    <citation type="submission" date="2017-07" db="EMBL/GenBank/DDBJ databases">
        <title>Complete genome sequence of Spiroplasma corruscae EC-1 (DSM 19793).</title>
        <authorList>
            <person name="Tsai Y.-M."/>
            <person name="Lo W.-S."/>
            <person name="Kuo C.-H."/>
        </authorList>
    </citation>
    <scope>NUCLEOTIDE SEQUENCE [LARGE SCALE GENOMIC DNA]</scope>
    <source>
        <strain evidence="2 3">EC-1</strain>
    </source>
</reference>